<evidence type="ECO:0000256" key="5">
    <source>
        <dbReference type="RuleBase" id="RU362066"/>
    </source>
</evidence>
<keyword evidence="8" id="KW-0969">Cilium</keyword>
<dbReference type="InterPro" id="IPR010809">
    <property type="entry name" value="FliD_C"/>
</dbReference>
<feature type="domain" description="Flagellar hook-associated protein 2 N-terminal" evidence="6">
    <location>
        <begin position="10"/>
        <end position="106"/>
    </location>
</feature>
<dbReference type="PANTHER" id="PTHR30288:SF0">
    <property type="entry name" value="FLAGELLAR HOOK-ASSOCIATED PROTEIN 2"/>
    <property type="match status" value="1"/>
</dbReference>
<dbReference type="RefSeq" id="WP_378167726.1">
    <property type="nucleotide sequence ID" value="NZ_JBHSBU010000001.1"/>
</dbReference>
<organism evidence="8 9">
    <name type="scientific">Chitinimonas lacunae</name>
    <dbReference type="NCBI Taxonomy" id="1963018"/>
    <lineage>
        <taxon>Bacteria</taxon>
        <taxon>Pseudomonadati</taxon>
        <taxon>Pseudomonadota</taxon>
        <taxon>Betaproteobacteria</taxon>
        <taxon>Neisseriales</taxon>
        <taxon>Chitinibacteraceae</taxon>
        <taxon>Chitinimonas</taxon>
    </lineage>
</organism>
<evidence type="ECO:0000256" key="2">
    <source>
        <dbReference type="ARBA" id="ARBA00011255"/>
    </source>
</evidence>
<feature type="domain" description="Flagellar hook-associated protein 2 C-terminal" evidence="7">
    <location>
        <begin position="700"/>
        <end position="773"/>
    </location>
</feature>
<comment type="function">
    <text evidence="5">Required for morphogenesis and for the elongation of the flagellar filament by facilitating polymerization of the flagellin monomers at the tip of growing filament. Forms a capping structure, which prevents flagellin subunits (transported through the central channel of the flagellum) from leaking out without polymerization at the distal end.</text>
</comment>
<name>A0ABV8MXY6_9NEIS</name>
<evidence type="ECO:0000313" key="8">
    <source>
        <dbReference type="EMBL" id="MFC4161602.1"/>
    </source>
</evidence>
<evidence type="ECO:0000259" key="7">
    <source>
        <dbReference type="Pfam" id="PF07195"/>
    </source>
</evidence>
<protein>
    <recommendedName>
        <fullName evidence="5">Flagellar hook-associated protein 2</fullName>
        <shortName evidence="5">HAP2</shortName>
    </recommendedName>
    <alternativeName>
        <fullName evidence="5">Flagellar cap protein</fullName>
    </alternativeName>
</protein>
<comment type="subcellular location">
    <subcellularLocation>
        <location evidence="5">Secreted</location>
    </subcellularLocation>
    <subcellularLocation>
        <location evidence="5">Bacterial flagellum</location>
    </subcellularLocation>
</comment>
<comment type="caution">
    <text evidence="8">The sequence shown here is derived from an EMBL/GenBank/DDBJ whole genome shotgun (WGS) entry which is preliminary data.</text>
</comment>
<proteinExistence type="inferred from homology"/>
<evidence type="ECO:0000256" key="1">
    <source>
        <dbReference type="ARBA" id="ARBA00009764"/>
    </source>
</evidence>
<keyword evidence="8" id="KW-0966">Cell projection</keyword>
<evidence type="ECO:0000259" key="6">
    <source>
        <dbReference type="Pfam" id="PF02465"/>
    </source>
</evidence>
<dbReference type="Pfam" id="PF02465">
    <property type="entry name" value="FliD_N"/>
    <property type="match status" value="1"/>
</dbReference>
<dbReference type="Proteomes" id="UP001595791">
    <property type="component" value="Unassembled WGS sequence"/>
</dbReference>
<sequence>MALSSLGIGSGLNLSGMVTDLMKLERQPRAQLDVKEATFQAKLSAIGTIKGGLASLQSAARSLGSYTQFLQTTASVTDGNSLAASTTSVAQTGTHTYEVFQLAQAQRLKSDAYSSVDKTIGTGKITIQFGEINGTVNNDGQYDPGATFTPNGDKGSVTIDIDSSKNTLTGVRDAINAAKAGVTASIVNDGNGFRLVLASDSTGAKNAMRISVDDADGNSNDGGANAGLSQLAFDPTLLAGSGQNISQAAVAKSASVKIDGISITSQTNTLTDAISGVTLTLKATTTATQSLTIGRDSSGAAKQIEGFVKAYNELNKQLGDLSSYDPQSKKAAVLQGETVVRSVQFQLKSIMNGVLPGGSFTRLADAGISFDKSGTMTFDSAKFAANASSNAEGMASLFAAYGTTNDAQVRYISAGSATRPGSYSVDVERLASQATYIGRTASSLTIDDDNDTFSIKVDGVSSGSIKLTHATYASEADLAVELQSRINGDASLKSAGASVSVAYDAAQGAYVIKSNRYASSSKIELGAVDTNSEATLGLATGTRFGYAGTTINSLVIDDSNDNFSVTVDGVSSGTINLTHGTYNSKADLATEIQTQINANLGGSASVRVRFDEAANRFDIMSEKLDASAGFSIDSADSGMGLTLGIATAAGRNTGYDVEGTIGGRTATGVGQFLTGQGDALDLKIQITGGSASPSGLSRGAVSYNQGFAYQLDKAIEQMVSATGTLSSRINGINRAVQDIGKQRVAFDARLETVEKRYRDQFTALDTLVARMQQTSSYLSQQLANLPKVG</sequence>
<dbReference type="Pfam" id="PF07195">
    <property type="entry name" value="FliD_C"/>
    <property type="match status" value="2"/>
</dbReference>
<comment type="subunit">
    <text evidence="2 5">Homopentamer.</text>
</comment>
<comment type="similarity">
    <text evidence="1 5">Belongs to the FliD family.</text>
</comment>
<dbReference type="EMBL" id="JBHSBU010000001">
    <property type="protein sequence ID" value="MFC4161602.1"/>
    <property type="molecule type" value="Genomic_DNA"/>
</dbReference>
<evidence type="ECO:0000256" key="3">
    <source>
        <dbReference type="ARBA" id="ARBA00023054"/>
    </source>
</evidence>
<evidence type="ECO:0000256" key="4">
    <source>
        <dbReference type="ARBA" id="ARBA00023143"/>
    </source>
</evidence>
<dbReference type="InterPro" id="IPR040026">
    <property type="entry name" value="FliD"/>
</dbReference>
<evidence type="ECO:0000313" key="9">
    <source>
        <dbReference type="Proteomes" id="UP001595791"/>
    </source>
</evidence>
<keyword evidence="5" id="KW-0964">Secreted</keyword>
<keyword evidence="4 5" id="KW-0975">Bacterial flagellum</keyword>
<keyword evidence="8" id="KW-0282">Flagellum</keyword>
<dbReference type="InterPro" id="IPR003481">
    <property type="entry name" value="FliD_N"/>
</dbReference>
<dbReference type="PANTHER" id="PTHR30288">
    <property type="entry name" value="FLAGELLAR CAP/ASSEMBLY PROTEIN FLID"/>
    <property type="match status" value="1"/>
</dbReference>
<accession>A0ABV8MXY6</accession>
<gene>
    <name evidence="8" type="primary">fliD</name>
    <name evidence="8" type="ORF">ACFOW7_19890</name>
</gene>
<keyword evidence="9" id="KW-1185">Reference proteome</keyword>
<reference evidence="9" key="1">
    <citation type="journal article" date="2019" name="Int. J. Syst. Evol. Microbiol.">
        <title>The Global Catalogue of Microorganisms (GCM) 10K type strain sequencing project: providing services to taxonomists for standard genome sequencing and annotation.</title>
        <authorList>
            <consortium name="The Broad Institute Genomics Platform"/>
            <consortium name="The Broad Institute Genome Sequencing Center for Infectious Disease"/>
            <person name="Wu L."/>
            <person name="Ma J."/>
        </authorList>
    </citation>
    <scope>NUCLEOTIDE SEQUENCE [LARGE SCALE GENOMIC DNA]</scope>
    <source>
        <strain evidence="9">LMG 29894</strain>
    </source>
</reference>
<feature type="domain" description="Flagellar hook-associated protein 2 C-terminal" evidence="7">
    <location>
        <begin position="251"/>
        <end position="407"/>
    </location>
</feature>
<keyword evidence="3" id="KW-0175">Coiled coil</keyword>